<keyword evidence="1" id="KW-1133">Transmembrane helix</keyword>
<accession>A0A813RG05</accession>
<comment type="caution">
    <text evidence="2">The sequence shown here is derived from an EMBL/GenBank/DDBJ whole genome shotgun (WGS) entry which is preliminary data.</text>
</comment>
<reference evidence="2" key="1">
    <citation type="submission" date="2021-02" db="EMBL/GenBank/DDBJ databases">
        <authorList>
            <person name="Nowell W R."/>
        </authorList>
    </citation>
    <scope>NUCLEOTIDE SEQUENCE</scope>
</reference>
<keyword evidence="1" id="KW-0472">Membrane</keyword>
<dbReference type="Proteomes" id="UP000663852">
    <property type="component" value="Unassembled WGS sequence"/>
</dbReference>
<protein>
    <submittedName>
        <fullName evidence="2">Uncharacterized protein</fullName>
    </submittedName>
</protein>
<gene>
    <name evidence="2" type="ORF">EDS130_LOCUS3864</name>
</gene>
<evidence type="ECO:0000256" key="1">
    <source>
        <dbReference type="SAM" id="Phobius"/>
    </source>
</evidence>
<dbReference type="EMBL" id="CAJNOJ010000010">
    <property type="protein sequence ID" value="CAF0781630.1"/>
    <property type="molecule type" value="Genomic_DNA"/>
</dbReference>
<feature type="transmembrane region" description="Helical" evidence="1">
    <location>
        <begin position="60"/>
        <end position="82"/>
    </location>
</feature>
<organism evidence="2 3">
    <name type="scientific">Adineta ricciae</name>
    <name type="common">Rotifer</name>
    <dbReference type="NCBI Taxonomy" id="249248"/>
    <lineage>
        <taxon>Eukaryota</taxon>
        <taxon>Metazoa</taxon>
        <taxon>Spiralia</taxon>
        <taxon>Gnathifera</taxon>
        <taxon>Rotifera</taxon>
        <taxon>Eurotatoria</taxon>
        <taxon>Bdelloidea</taxon>
        <taxon>Adinetida</taxon>
        <taxon>Adinetidae</taxon>
        <taxon>Adineta</taxon>
    </lineage>
</organism>
<dbReference type="AlphaFoldDB" id="A0A813RG05"/>
<proteinExistence type="predicted"/>
<name>A0A813RG05_ADIRI</name>
<evidence type="ECO:0000313" key="3">
    <source>
        <dbReference type="Proteomes" id="UP000663852"/>
    </source>
</evidence>
<sequence length="99" mass="11516">MWPILGPIEYNQIHRSINFPTFQHTLFNSVKFHPHPSETKIPISVNPTFKYFDPISSTCLIIYSLVLLLLCALPILALNVYLRQALTTFQQTNQLHIHR</sequence>
<dbReference type="OrthoDB" id="10040686at2759"/>
<evidence type="ECO:0000313" key="2">
    <source>
        <dbReference type="EMBL" id="CAF0781630.1"/>
    </source>
</evidence>
<keyword evidence="1" id="KW-0812">Transmembrane</keyword>